<dbReference type="Proteomes" id="UP000187209">
    <property type="component" value="Unassembled WGS sequence"/>
</dbReference>
<name>A0A1R2B357_9CILI</name>
<dbReference type="InterPro" id="IPR055410">
    <property type="entry name" value="Beta-prop_CAF1B_HIR1"/>
</dbReference>
<dbReference type="SUPFAM" id="SSF50978">
    <property type="entry name" value="WD40 repeat-like"/>
    <property type="match status" value="1"/>
</dbReference>
<feature type="repeat" description="WD" evidence="9">
    <location>
        <begin position="61"/>
        <end position="93"/>
    </location>
</feature>
<dbReference type="Pfam" id="PF24105">
    <property type="entry name" value="Beta-prop_CAF1B_HIR1"/>
    <property type="match status" value="1"/>
</dbReference>
<keyword evidence="8" id="KW-0539">Nucleus</keyword>
<dbReference type="GO" id="GO:0006334">
    <property type="term" value="P:nucleosome assembly"/>
    <property type="evidence" value="ECO:0007669"/>
    <property type="project" value="TreeGrafter"/>
</dbReference>
<evidence type="ECO:0000256" key="3">
    <source>
        <dbReference type="ARBA" id="ARBA00022574"/>
    </source>
</evidence>
<dbReference type="GO" id="GO:0005634">
    <property type="term" value="C:nucleus"/>
    <property type="evidence" value="ECO:0007669"/>
    <property type="project" value="UniProtKB-SubCell"/>
</dbReference>
<evidence type="ECO:0000256" key="8">
    <source>
        <dbReference type="ARBA" id="ARBA00023242"/>
    </source>
</evidence>
<evidence type="ECO:0000256" key="4">
    <source>
        <dbReference type="ARBA" id="ARBA00022737"/>
    </source>
</evidence>
<keyword evidence="4" id="KW-0677">Repeat</keyword>
<dbReference type="EMBL" id="MPUH01001012">
    <property type="protein sequence ID" value="OMJ71218.1"/>
    <property type="molecule type" value="Genomic_DNA"/>
</dbReference>
<evidence type="ECO:0000256" key="7">
    <source>
        <dbReference type="ARBA" id="ARBA00023204"/>
    </source>
</evidence>
<reference evidence="11 12" key="1">
    <citation type="submission" date="2016-11" db="EMBL/GenBank/DDBJ databases">
        <title>The macronuclear genome of Stentor coeruleus: a giant cell with tiny introns.</title>
        <authorList>
            <person name="Slabodnick M."/>
            <person name="Ruby J.G."/>
            <person name="Reiff S.B."/>
            <person name="Swart E.C."/>
            <person name="Gosai S."/>
            <person name="Prabakaran S."/>
            <person name="Witkowska E."/>
            <person name="Larue G.E."/>
            <person name="Fisher S."/>
            <person name="Freeman R.M."/>
            <person name="Gunawardena J."/>
            <person name="Chu W."/>
            <person name="Stover N.A."/>
            <person name="Gregory B.D."/>
            <person name="Nowacki M."/>
            <person name="Derisi J."/>
            <person name="Roy S.W."/>
            <person name="Marshall W.F."/>
            <person name="Sood P."/>
        </authorList>
    </citation>
    <scope>NUCLEOTIDE SEQUENCE [LARGE SCALE GENOMIC DNA]</scope>
    <source>
        <strain evidence="11">WM001</strain>
    </source>
</reference>
<keyword evidence="3 9" id="KW-0853">WD repeat</keyword>
<dbReference type="AlphaFoldDB" id="A0A1R2B357"/>
<evidence type="ECO:0000313" key="11">
    <source>
        <dbReference type="EMBL" id="OMJ71218.1"/>
    </source>
</evidence>
<evidence type="ECO:0000256" key="6">
    <source>
        <dbReference type="ARBA" id="ARBA00022853"/>
    </source>
</evidence>
<evidence type="ECO:0000313" key="12">
    <source>
        <dbReference type="Proteomes" id="UP000187209"/>
    </source>
</evidence>
<feature type="repeat" description="WD" evidence="9">
    <location>
        <begin position="115"/>
        <end position="156"/>
    </location>
</feature>
<keyword evidence="6" id="KW-0156">Chromatin regulator</keyword>
<keyword evidence="5" id="KW-0227">DNA damage</keyword>
<evidence type="ECO:0000256" key="2">
    <source>
        <dbReference type="ARBA" id="ARBA00007306"/>
    </source>
</evidence>
<dbReference type="PROSITE" id="PS50082">
    <property type="entry name" value="WD_REPEATS_2"/>
    <property type="match status" value="2"/>
</dbReference>
<dbReference type="SMART" id="SM00320">
    <property type="entry name" value="WD40"/>
    <property type="match status" value="5"/>
</dbReference>
<dbReference type="PANTHER" id="PTHR15271:SF4">
    <property type="entry name" value="CHROMATIN ASSEMBLY FACTOR 1 SUBUNIT B"/>
    <property type="match status" value="1"/>
</dbReference>
<dbReference type="GO" id="GO:0006281">
    <property type="term" value="P:DNA repair"/>
    <property type="evidence" value="ECO:0007669"/>
    <property type="project" value="UniProtKB-KW"/>
</dbReference>
<evidence type="ECO:0000259" key="10">
    <source>
        <dbReference type="Pfam" id="PF24105"/>
    </source>
</evidence>
<dbReference type="PANTHER" id="PTHR15271">
    <property type="entry name" value="CHROMATIN ASSEMBLY FACTOR 1 SUBUNIT B"/>
    <property type="match status" value="1"/>
</dbReference>
<comment type="caution">
    <text evidence="11">The sequence shown here is derived from an EMBL/GenBank/DDBJ whole genome shotgun (WGS) entry which is preliminary data.</text>
</comment>
<evidence type="ECO:0000256" key="5">
    <source>
        <dbReference type="ARBA" id="ARBA00022763"/>
    </source>
</evidence>
<evidence type="ECO:0000256" key="1">
    <source>
        <dbReference type="ARBA" id="ARBA00004123"/>
    </source>
</evidence>
<dbReference type="GO" id="GO:0033186">
    <property type="term" value="C:CAF-1 complex"/>
    <property type="evidence" value="ECO:0007669"/>
    <property type="project" value="TreeGrafter"/>
</dbReference>
<dbReference type="InterPro" id="IPR045145">
    <property type="entry name" value="PTHR15271"/>
</dbReference>
<dbReference type="OrthoDB" id="538223at2759"/>
<dbReference type="InterPro" id="IPR015943">
    <property type="entry name" value="WD40/YVTN_repeat-like_dom_sf"/>
</dbReference>
<dbReference type="GO" id="GO:0006335">
    <property type="term" value="P:DNA replication-dependent chromatin assembly"/>
    <property type="evidence" value="ECO:0007669"/>
    <property type="project" value="InterPro"/>
</dbReference>
<evidence type="ECO:0000256" key="9">
    <source>
        <dbReference type="PROSITE-ProRule" id="PRU00221"/>
    </source>
</evidence>
<dbReference type="InterPro" id="IPR036322">
    <property type="entry name" value="WD40_repeat_dom_sf"/>
</dbReference>
<comment type="similarity">
    <text evidence="2">Belongs to the WD repeat HIR1 family.</text>
</comment>
<dbReference type="PROSITE" id="PS50294">
    <property type="entry name" value="WD_REPEATS_REGION"/>
    <property type="match status" value="2"/>
</dbReference>
<protein>
    <recommendedName>
        <fullName evidence="10">CAF1B/HIR1 beta-propeller domain-containing protein</fullName>
    </recommendedName>
</protein>
<keyword evidence="12" id="KW-1185">Reference proteome</keyword>
<keyword evidence="7" id="KW-0234">DNA repair</keyword>
<feature type="domain" description="CAF1B/HIR1 beta-propeller" evidence="10">
    <location>
        <begin position="1"/>
        <end position="367"/>
    </location>
</feature>
<proteinExistence type="inferred from homology"/>
<comment type="subcellular location">
    <subcellularLocation>
        <location evidence="1">Nucleus</location>
    </subcellularLocation>
</comment>
<gene>
    <name evidence="11" type="ORF">SteCoe_30636</name>
</gene>
<dbReference type="InterPro" id="IPR001680">
    <property type="entry name" value="WD40_rpt"/>
</dbReference>
<sequence>MKIELPEIFWHGNRERIMSLDFGSKLELVTAGADLAGGIYLRLWDIALVPELRILHLEDLAGTHERSVNVVRFSPCRNYIASGSDDACIVIWEKKKKPVFGEDRYELGWGSKKVLRGHLREIHDLCWNHSGRHIASASLDGSVIIYDVDRGKVNQRLEGSKPVHGVAWSGSYLATMSTDRSLRIYEQGKKGFYIKHCIKEHENVKLFQDEASSSAYFRRCAFSNDGSFLLTSAGVARNAPAVHCFFYENYQYPSVSYPVSITNCVLKAQGIKKSLISTTALSVRFCPIVFKTQKSEVFKGLECKFVWAVACKDAVIVYSSDDDKPIAAVTNPHYSSITDISWYNDQILGISSIDGYISFMIFGPGELGEKLETFIEPSTQDMEIDIENDSNPPVEVPQTPVMISNGKKRIIPQFINEA</sequence>
<dbReference type="Gene3D" id="2.130.10.10">
    <property type="entry name" value="YVTN repeat-like/Quinoprotein amine dehydrogenase"/>
    <property type="match status" value="1"/>
</dbReference>
<accession>A0A1R2B357</accession>
<organism evidence="11 12">
    <name type="scientific">Stentor coeruleus</name>
    <dbReference type="NCBI Taxonomy" id="5963"/>
    <lineage>
        <taxon>Eukaryota</taxon>
        <taxon>Sar</taxon>
        <taxon>Alveolata</taxon>
        <taxon>Ciliophora</taxon>
        <taxon>Postciliodesmatophora</taxon>
        <taxon>Heterotrichea</taxon>
        <taxon>Heterotrichida</taxon>
        <taxon>Stentoridae</taxon>
        <taxon>Stentor</taxon>
    </lineage>
</organism>